<dbReference type="InterPro" id="IPR027417">
    <property type="entry name" value="P-loop_NTPase"/>
</dbReference>
<dbReference type="PRINTS" id="PR00364">
    <property type="entry name" value="DISEASERSIST"/>
</dbReference>
<dbReference type="Gene3D" id="1.25.40.10">
    <property type="entry name" value="Tetratricopeptide repeat domain"/>
    <property type="match status" value="1"/>
</dbReference>
<evidence type="ECO:0000313" key="4">
    <source>
        <dbReference type="Proteomes" id="UP001589810"/>
    </source>
</evidence>
<dbReference type="SMART" id="SM00382">
    <property type="entry name" value="AAA"/>
    <property type="match status" value="1"/>
</dbReference>
<feature type="region of interest" description="Disordered" evidence="1">
    <location>
        <begin position="1"/>
        <end position="21"/>
    </location>
</feature>
<name>A0ABV6MWP0_9PSEU</name>
<dbReference type="PANTHER" id="PTHR47691:SF3">
    <property type="entry name" value="HTH-TYPE TRANSCRIPTIONAL REGULATOR RV0890C-RELATED"/>
    <property type="match status" value="1"/>
</dbReference>
<dbReference type="EMBL" id="JBHLUD010000007">
    <property type="protein sequence ID" value="MFC0544735.1"/>
    <property type="molecule type" value="Genomic_DNA"/>
</dbReference>
<dbReference type="PANTHER" id="PTHR47691">
    <property type="entry name" value="REGULATOR-RELATED"/>
    <property type="match status" value="1"/>
</dbReference>
<dbReference type="Pfam" id="PF00931">
    <property type="entry name" value="NB-ARC"/>
    <property type="match status" value="1"/>
</dbReference>
<dbReference type="InterPro" id="IPR003593">
    <property type="entry name" value="AAA+_ATPase"/>
</dbReference>
<organism evidence="3 4">
    <name type="scientific">Kutzneria chonburiensis</name>
    <dbReference type="NCBI Taxonomy" id="1483604"/>
    <lineage>
        <taxon>Bacteria</taxon>
        <taxon>Bacillati</taxon>
        <taxon>Actinomycetota</taxon>
        <taxon>Actinomycetes</taxon>
        <taxon>Pseudonocardiales</taxon>
        <taxon>Pseudonocardiaceae</taxon>
        <taxon>Kutzneria</taxon>
    </lineage>
</organism>
<accession>A0ABV6MWP0</accession>
<dbReference type="RefSeq" id="WP_273936184.1">
    <property type="nucleotide sequence ID" value="NZ_CP097263.1"/>
</dbReference>
<feature type="domain" description="AAA+ ATPase" evidence="2">
    <location>
        <begin position="77"/>
        <end position="222"/>
    </location>
</feature>
<dbReference type="InterPro" id="IPR011990">
    <property type="entry name" value="TPR-like_helical_dom_sf"/>
</dbReference>
<evidence type="ECO:0000256" key="1">
    <source>
        <dbReference type="SAM" id="MobiDB-lite"/>
    </source>
</evidence>
<evidence type="ECO:0000313" key="3">
    <source>
        <dbReference type="EMBL" id="MFC0544735.1"/>
    </source>
</evidence>
<evidence type="ECO:0000259" key="2">
    <source>
        <dbReference type="SMART" id="SM00382"/>
    </source>
</evidence>
<dbReference type="SUPFAM" id="SSF52540">
    <property type="entry name" value="P-loop containing nucleoside triphosphate hydrolases"/>
    <property type="match status" value="1"/>
</dbReference>
<keyword evidence="4" id="KW-1185">Reference proteome</keyword>
<dbReference type="SUPFAM" id="SSF48452">
    <property type="entry name" value="TPR-like"/>
    <property type="match status" value="1"/>
</dbReference>
<sequence length="771" mass="83963">MVARDGDTNNNQNGEVNGPVVQAGTIQGPVTINSQRPAGEHWPVDGRAFHAPDLFVARTKELALLDTIGVAQDDNTPPDVVFVCGPPGVGKTALALRWACDPARTERYPDGVIVLEMRGYSGEQPIRELGALKQLRAQLGSDGPERGDGPEAALEFKSILADRKVIIVLDDVADADLIRELLPARGGALIIITRRGGPPGQFTTPGVRQVHTLRLTRMQPPDAMNLLKAAIGDPRDFDEESARAVLDYACGLPIALCIVASLVSNDELGMTLASLERELSGRQTALKVFDAWVSSEGRLERIFETSYEKLDDDARRLFRLLAEHVGRPVTVYSAALVAGTDLLEAARLLLKLVNVGLLETDAPSFAMLDLARDYGRALAKADDAGVHRATVNRLLDGYYLAVNHAFDVVNKRNPMADTRALDAWPARDETSWHIGRNDAEVSQWLESQYLNLVALVRAGCAASPPHAGAARLAFSLFYLLERGGYWTSWSEITARGLQVAKATGDRRTYALLLRNQARIGMVRLRNLADSIRTEVSDEAVRARARSDCIGVTRAFKRSRRMAAHLGPELALTLAREIADTKLLLARLDQSTTSLRRAEKAYRAVEKKLCALPDNENPIASLSVPLSEVHRCQGRFDEAQKRLDTALSYAWPIGENGTRTVRHAGTCGYALVRQTELYIAQRDVKAALDAIGSAIEVFRDHGMAIPEARALALAADLCVSTGDQRGAADALERSYEILRDKSSPEAAVVRQRLDVVRGSGPIPPASNGSDTW</sequence>
<dbReference type="InterPro" id="IPR002182">
    <property type="entry name" value="NB-ARC"/>
</dbReference>
<comment type="caution">
    <text evidence="3">The sequence shown here is derived from an EMBL/GenBank/DDBJ whole genome shotgun (WGS) entry which is preliminary data.</text>
</comment>
<dbReference type="Gene3D" id="3.40.50.300">
    <property type="entry name" value="P-loop containing nucleotide triphosphate hydrolases"/>
    <property type="match status" value="1"/>
</dbReference>
<gene>
    <name evidence="3" type="ORF">ACFFH7_24735</name>
</gene>
<proteinExistence type="predicted"/>
<protein>
    <submittedName>
        <fullName evidence="3">NB-ARC domain-containing protein</fullName>
    </submittedName>
</protein>
<reference evidence="3 4" key="1">
    <citation type="submission" date="2024-09" db="EMBL/GenBank/DDBJ databases">
        <authorList>
            <person name="Sun Q."/>
            <person name="Mori K."/>
        </authorList>
    </citation>
    <scope>NUCLEOTIDE SEQUENCE [LARGE SCALE GENOMIC DNA]</scope>
    <source>
        <strain evidence="3 4">TBRC 1432</strain>
    </source>
</reference>
<dbReference type="Proteomes" id="UP001589810">
    <property type="component" value="Unassembled WGS sequence"/>
</dbReference>